<dbReference type="GO" id="GO:0007165">
    <property type="term" value="P:signal transduction"/>
    <property type="evidence" value="ECO:0007669"/>
    <property type="project" value="InterPro"/>
</dbReference>
<dbReference type="InterPro" id="IPR058192">
    <property type="entry name" value="WHD_ROQ1-like"/>
</dbReference>
<dbReference type="Gene3D" id="3.40.50.10140">
    <property type="entry name" value="Toll/interleukin-1 receptor homology (TIR) domain"/>
    <property type="match status" value="2"/>
</dbReference>
<evidence type="ECO:0000256" key="5">
    <source>
        <dbReference type="ARBA" id="ARBA00022821"/>
    </source>
</evidence>
<accession>A0A151RLT4</accession>
<evidence type="ECO:0000313" key="10">
    <source>
        <dbReference type="Proteomes" id="UP000075243"/>
    </source>
</evidence>
<dbReference type="InterPro" id="IPR002182">
    <property type="entry name" value="NB-ARC"/>
</dbReference>
<dbReference type="InterPro" id="IPR036390">
    <property type="entry name" value="WH_DNA-bd_sf"/>
</dbReference>
<dbReference type="EC" id="3.2.2.6" evidence="1"/>
<dbReference type="SUPFAM" id="SSF52540">
    <property type="entry name" value="P-loop containing nucleoside triphosphate hydrolases"/>
    <property type="match status" value="2"/>
</dbReference>
<dbReference type="FunFam" id="3.40.50.10140:FF:000007">
    <property type="entry name" value="Disease resistance protein (TIR-NBS-LRR class)"/>
    <property type="match status" value="2"/>
</dbReference>
<dbReference type="PRINTS" id="PR00364">
    <property type="entry name" value="DISEASERSIST"/>
</dbReference>
<dbReference type="Gene3D" id="3.80.10.10">
    <property type="entry name" value="Ribonuclease Inhibitor"/>
    <property type="match status" value="2"/>
</dbReference>
<organism evidence="9 10">
    <name type="scientific">Cajanus cajan</name>
    <name type="common">Pigeon pea</name>
    <name type="synonym">Cajanus indicus</name>
    <dbReference type="NCBI Taxonomy" id="3821"/>
    <lineage>
        <taxon>Eukaryota</taxon>
        <taxon>Viridiplantae</taxon>
        <taxon>Streptophyta</taxon>
        <taxon>Embryophyta</taxon>
        <taxon>Tracheophyta</taxon>
        <taxon>Spermatophyta</taxon>
        <taxon>Magnoliopsida</taxon>
        <taxon>eudicotyledons</taxon>
        <taxon>Gunneridae</taxon>
        <taxon>Pentapetalae</taxon>
        <taxon>rosids</taxon>
        <taxon>fabids</taxon>
        <taxon>Fabales</taxon>
        <taxon>Fabaceae</taxon>
        <taxon>Papilionoideae</taxon>
        <taxon>50 kb inversion clade</taxon>
        <taxon>NPAAA clade</taxon>
        <taxon>indigoferoid/millettioid clade</taxon>
        <taxon>Phaseoleae</taxon>
        <taxon>Cajanus</taxon>
    </lineage>
</organism>
<keyword evidence="5" id="KW-0611">Plant defense</keyword>
<dbReference type="SUPFAM" id="SSF52200">
    <property type="entry name" value="Toll/Interleukin receptor TIR domain"/>
    <property type="match status" value="2"/>
</dbReference>
<dbReference type="SUPFAM" id="SSF46785">
    <property type="entry name" value="Winged helix' DNA-binding domain"/>
    <property type="match status" value="1"/>
</dbReference>
<dbReference type="GO" id="GO:0006952">
    <property type="term" value="P:defense response"/>
    <property type="evidence" value="ECO:0007669"/>
    <property type="project" value="UniProtKB-KW"/>
</dbReference>
<keyword evidence="3" id="KW-0677">Repeat</keyword>
<dbReference type="GO" id="GO:0043531">
    <property type="term" value="F:ADP binding"/>
    <property type="evidence" value="ECO:0007669"/>
    <property type="project" value="InterPro"/>
</dbReference>
<keyword evidence="2" id="KW-0433">Leucine-rich repeat</keyword>
<gene>
    <name evidence="9" type="ORF">KK1_035041</name>
</gene>
<dbReference type="Gene3D" id="3.40.50.300">
    <property type="entry name" value="P-loop containing nucleotide triphosphate hydrolases"/>
    <property type="match status" value="2"/>
</dbReference>
<evidence type="ECO:0000313" key="9">
    <source>
        <dbReference type="EMBL" id="KYP43527.1"/>
    </source>
</evidence>
<dbReference type="Proteomes" id="UP000075243">
    <property type="component" value="Unassembled WGS sequence"/>
</dbReference>
<comment type="catalytic activity">
    <reaction evidence="7">
        <text>NAD(+) + H2O = ADP-D-ribose + nicotinamide + H(+)</text>
        <dbReference type="Rhea" id="RHEA:16301"/>
        <dbReference type="ChEBI" id="CHEBI:15377"/>
        <dbReference type="ChEBI" id="CHEBI:15378"/>
        <dbReference type="ChEBI" id="CHEBI:17154"/>
        <dbReference type="ChEBI" id="CHEBI:57540"/>
        <dbReference type="ChEBI" id="CHEBI:57967"/>
        <dbReference type="EC" id="3.2.2.6"/>
    </reaction>
    <physiologicalReaction direction="left-to-right" evidence="7">
        <dbReference type="Rhea" id="RHEA:16302"/>
    </physiologicalReaction>
</comment>
<evidence type="ECO:0000256" key="7">
    <source>
        <dbReference type="ARBA" id="ARBA00047304"/>
    </source>
</evidence>
<dbReference type="PANTHER" id="PTHR11017:SF560">
    <property type="entry name" value="RESISTANCE PROTEIN (TIR-NBS-LRR CLASS), PUTATIVE-RELATED"/>
    <property type="match status" value="1"/>
</dbReference>
<dbReference type="PANTHER" id="PTHR11017">
    <property type="entry name" value="LEUCINE-RICH REPEAT-CONTAINING PROTEIN"/>
    <property type="match status" value="1"/>
</dbReference>
<dbReference type="OMA" id="HIAEMNL"/>
<keyword evidence="10" id="KW-1185">Reference proteome</keyword>
<dbReference type="InterPro" id="IPR042197">
    <property type="entry name" value="Apaf_helical"/>
</dbReference>
<dbReference type="GO" id="GO:0061809">
    <property type="term" value="F:NAD+ nucleosidase activity, cyclic ADP-ribose generating"/>
    <property type="evidence" value="ECO:0007669"/>
    <property type="project" value="UniProtKB-EC"/>
</dbReference>
<dbReference type="InterPro" id="IPR000157">
    <property type="entry name" value="TIR_dom"/>
</dbReference>
<evidence type="ECO:0000256" key="2">
    <source>
        <dbReference type="ARBA" id="ARBA00022614"/>
    </source>
</evidence>
<dbReference type="InterPro" id="IPR044974">
    <property type="entry name" value="Disease_R_plants"/>
</dbReference>
<dbReference type="SMART" id="SM00255">
    <property type="entry name" value="TIR"/>
    <property type="match status" value="2"/>
</dbReference>
<evidence type="ECO:0000256" key="4">
    <source>
        <dbReference type="ARBA" id="ARBA00022801"/>
    </source>
</evidence>
<dbReference type="SUPFAM" id="SSF52058">
    <property type="entry name" value="L domain-like"/>
    <property type="match status" value="2"/>
</dbReference>
<sequence length="2003" mass="228531">MSSSSSKSRPQWIYDVFINFRGGGTRNFVSHLYYALLNAGVNTFFDEENLLKGMQLEELMRAIEGSQIAIVVFSETYTESTWCLTELEKIIECHETCGQLVVPIFYDVDPSVVRHPIGHFENALKAAAEKKHLPELLEYGLRRWRTALTKAANFSGWDVRNRRNKAKLVKEIVEDVLTKLDYALLSITEFPVGLEPRMQQVIGFIENQSTKVSIIGIWGMGGSGKTTIAKAIYNQIHRRFMDKSFIENIREVCETDGRGHVILQEQLLSDVLKTKVKIHSVGMGKTMIENRLSGKRALIVLDDVNEFGQLKDLCGNRKWFGQGSVILITTRDLHLLDLLKVDYVYEMDKMDEDESLELFSWHAFREAKPVEDFNELARNVVAYCGGLPLALEVLGSYLIERTKKDWESVLSKLKIIPNDQVQEKLRISFDGLRDHMEKDIFLDICCFFIGKDRAYVTEILNGCGLHADIGITVLIERSLLKVERNNKLGMHQLLRDMGREIICESSRTEPGKRSRLWFHEDVLDVLAKNTGTEAIEGLALKFHFTGRDCFKAYAFEEMKRLRLLQLDHVLLTGDYGYLSKKLRWICWQGFPSKYIPNKFYLEGVIAIDLKHSNLRLVWKEPQVLPWLKFLNLSHSKYLTETPDFLKLPSLEKLILKDCPSLCKVHKSIGDLRNLLLINLKDCTSLGNLPREIYKLKSVKTLILSGCLKIDKLEEDIVQMESLTTLFAENTAVKQVPFSIVSSKSIGYISLCGYEGLSRNVFPSIIRSWMSPTMNPLSYFRPFCTTSSYLVSMDMQSDNLGDLGPMLSNLSNLRSVLVQCDTEFQLSKQVQTILNDVFGVNFTELEITSRTSQISKQYLRSYLIGIGSYDQEVFNTLSNSISEGLAANEGFDVFLSGGNDPSWLTNIGEGHAVYFTVPEGCCMKGMTLCVVYSSSPETTEPEECLISVIMVNYTKCTIQIHKRDTVISFNDVDWQGIISHLGPGDKVEIFVIFGHELVVKKTVVYLIYVSMTLDDANFSTWKKEALEAIKANKLDKIIITEVTDGGRPRKFKTPEDEVLGKISEEYENWERQDQVVYKWLLASISTKLRVRMVGCDHAFQIWKKIEAFIEKVIKLMSYSSSSSKLKPQWRYDVFINFRGEDTRKNFVSHLYSALANAGVNTFLDDEKLPKGQELKSELFDAIEGSQISIVVFSQKYIQSSWCLDELHKIMECHAFRGQVVLPVFYDVVPSFLRKVQDVSFGVFCANSDLHRIEPWKKALARAATLVGWDVRNYGNENDVVKEIISAVLKRIDRTYLSITDFPVGLESRVQRIVGFVRNQTKGTCMLGIWGMGGIGKTTIAKAIYNEIRQEFEYQSFLANIREVWGRDRGQIELQKQLLSDVLKTEKLKVHSIDWGKGMIKERLCTKRVLVVLDDVNKFEQLNALCGNRDWIGRGSVIIITTRDKRLLLEVDHVQQVDEMNESESLELFSWHAFREAKPTKGFLELSKQVVKYCGGLPLALEVLGSYLYKRRKEEWQSVLSKLKEIPNGEIQEKLKISYDGLTDDTEKDIFLDICCFFIGKDRAYVTEILNGCGLHADIGITVLVERSLITVEKNNKLEIHDLLRDMGREIVRQSSPKPQKRSRLWVHDDVLETLTEDTGTEAIEGLALKLQRTTRVRFSTETFEKMKRLRLLQLDHVQLAGDYRHLPKHLRWVYWQGFSLTYIPDNFDQGDVVAIDLKHSYLKLVWKEPQLLERLKFLNLSHSKYLSKTPDFSKLPNLESLILKDCPSLYEVHNSIGDLGNLLLLNLKDCTCLRNLPMIFYKLKSLKTLILSGCLKIDKLEEDIVQMESLTTLIADNTGLKQVPFSIVRSKRIGYISLCGYEGLARDVFPSLVWSWMSPTRGLVSCIQSFGSTLTSVVSVDIQDKNLGNLLSKLSEFSKLKSISVQCDSDFQLTQELRIILDNLCNVNFSDNETTPASQVSENSTVSHLIGIGSYHQHINMLSKTISEVLFLSLSLSLSLYVCL</sequence>
<dbReference type="InterPro" id="IPR027417">
    <property type="entry name" value="P-loop_NTPase"/>
</dbReference>
<keyword evidence="4" id="KW-0378">Hydrolase</keyword>
<keyword evidence="6" id="KW-0520">NAD</keyword>
<evidence type="ECO:0000256" key="1">
    <source>
        <dbReference type="ARBA" id="ARBA00011982"/>
    </source>
</evidence>
<dbReference type="InterPro" id="IPR035897">
    <property type="entry name" value="Toll_tir_struct_dom_sf"/>
</dbReference>
<dbReference type="InterPro" id="IPR032675">
    <property type="entry name" value="LRR_dom_sf"/>
</dbReference>
<dbReference type="EMBL" id="KQ483664">
    <property type="protein sequence ID" value="KYP43527.1"/>
    <property type="molecule type" value="Genomic_DNA"/>
</dbReference>
<dbReference type="Gene3D" id="1.10.8.430">
    <property type="entry name" value="Helical domain of apoptotic protease-activating factors"/>
    <property type="match status" value="2"/>
</dbReference>
<dbReference type="Pfam" id="PF01582">
    <property type="entry name" value="TIR"/>
    <property type="match status" value="2"/>
</dbReference>
<evidence type="ECO:0000259" key="8">
    <source>
        <dbReference type="PROSITE" id="PS50104"/>
    </source>
</evidence>
<protein>
    <recommendedName>
        <fullName evidence="1">ADP-ribosyl cyclase/cyclic ADP-ribose hydrolase</fullName>
        <ecNumber evidence="1">3.2.2.6</ecNumber>
    </recommendedName>
</protein>
<dbReference type="SMART" id="SM00382">
    <property type="entry name" value="AAA"/>
    <property type="match status" value="2"/>
</dbReference>
<reference evidence="9" key="1">
    <citation type="journal article" date="2012" name="Nat. Biotechnol.">
        <title>Draft genome sequence of pigeonpea (Cajanus cajan), an orphan legume crop of resource-poor farmers.</title>
        <authorList>
            <person name="Varshney R.K."/>
            <person name="Chen W."/>
            <person name="Li Y."/>
            <person name="Bharti A.K."/>
            <person name="Saxena R.K."/>
            <person name="Schlueter J.A."/>
            <person name="Donoghue M.T."/>
            <person name="Azam S."/>
            <person name="Fan G."/>
            <person name="Whaley A.M."/>
            <person name="Farmer A.D."/>
            <person name="Sheridan J."/>
            <person name="Iwata A."/>
            <person name="Tuteja R."/>
            <person name="Penmetsa R.V."/>
            <person name="Wu W."/>
            <person name="Upadhyaya H.D."/>
            <person name="Yang S.P."/>
            <person name="Shah T."/>
            <person name="Saxena K.B."/>
            <person name="Michael T."/>
            <person name="McCombie W.R."/>
            <person name="Yang B."/>
            <person name="Zhang G."/>
            <person name="Yang H."/>
            <person name="Wang J."/>
            <person name="Spillane C."/>
            <person name="Cook D.R."/>
            <person name="May G.D."/>
            <person name="Xu X."/>
            <person name="Jackson S.A."/>
        </authorList>
    </citation>
    <scope>NUCLEOTIDE SEQUENCE [LARGE SCALE GENOMIC DNA]</scope>
</reference>
<evidence type="ECO:0000256" key="6">
    <source>
        <dbReference type="ARBA" id="ARBA00023027"/>
    </source>
</evidence>
<dbReference type="PROSITE" id="PS50104">
    <property type="entry name" value="TIR"/>
    <property type="match status" value="2"/>
</dbReference>
<dbReference type="Pfam" id="PF00931">
    <property type="entry name" value="NB-ARC"/>
    <property type="match status" value="2"/>
</dbReference>
<dbReference type="InterPro" id="IPR003593">
    <property type="entry name" value="AAA+_ATPase"/>
</dbReference>
<name>A0A151RLT4_CAJCA</name>
<evidence type="ECO:0000256" key="3">
    <source>
        <dbReference type="ARBA" id="ARBA00022737"/>
    </source>
</evidence>
<dbReference type="Pfam" id="PF23282">
    <property type="entry name" value="WHD_ROQ1"/>
    <property type="match status" value="2"/>
</dbReference>
<proteinExistence type="predicted"/>
<feature type="domain" description="TIR" evidence="8">
    <location>
        <begin position="12"/>
        <end position="180"/>
    </location>
</feature>
<dbReference type="FunFam" id="1.10.8.430:FF:000002">
    <property type="entry name" value="Disease resistance protein (TIR-NBS-LRR class)"/>
    <property type="match status" value="1"/>
</dbReference>
<dbReference type="Gramene" id="C.cajan_34843.t">
    <property type="protein sequence ID" value="C.cajan_34843.t"/>
    <property type="gene ID" value="C.cajan_34843"/>
</dbReference>
<feature type="domain" description="TIR" evidence="8">
    <location>
        <begin position="1128"/>
        <end position="1290"/>
    </location>
</feature>